<organism evidence="2 3">
    <name type="scientific">Punica granatum</name>
    <name type="common">Pomegranate</name>
    <dbReference type="NCBI Taxonomy" id="22663"/>
    <lineage>
        <taxon>Eukaryota</taxon>
        <taxon>Viridiplantae</taxon>
        <taxon>Streptophyta</taxon>
        <taxon>Embryophyta</taxon>
        <taxon>Tracheophyta</taxon>
        <taxon>Spermatophyta</taxon>
        <taxon>Magnoliopsida</taxon>
        <taxon>eudicotyledons</taxon>
        <taxon>Gunneridae</taxon>
        <taxon>Pentapetalae</taxon>
        <taxon>rosids</taxon>
        <taxon>malvids</taxon>
        <taxon>Myrtales</taxon>
        <taxon>Lythraceae</taxon>
        <taxon>Punica</taxon>
    </lineage>
</organism>
<evidence type="ECO:0000256" key="1">
    <source>
        <dbReference type="SAM" id="MobiDB-lite"/>
    </source>
</evidence>
<name>A0A2I0KZP4_PUNGR</name>
<feature type="compositionally biased region" description="Basic and acidic residues" evidence="1">
    <location>
        <begin position="61"/>
        <end position="72"/>
    </location>
</feature>
<comment type="caution">
    <text evidence="2">The sequence shown here is derived from an EMBL/GenBank/DDBJ whole genome shotgun (WGS) entry which is preliminary data.</text>
</comment>
<evidence type="ECO:0000313" key="3">
    <source>
        <dbReference type="Proteomes" id="UP000233551"/>
    </source>
</evidence>
<protein>
    <submittedName>
        <fullName evidence="2">Uncharacterized protein</fullName>
    </submittedName>
</protein>
<dbReference type="AlphaFoldDB" id="A0A2I0KZP4"/>
<sequence length="287" mass="31248">MTNDTSGRVPGASCVSRDTPDLSRTPFLTGLPRPDPLKRFPEGRFSGSKRLPVNLRGTSTEIRDPSDPRTPQDIRGTLRKPRSQVPRSSWGNGLRSGTTSQRSPTSHSLSKNLSSSSPLPHLRPARAKAKTGQNHRKTTRYSGDHPTRLKPKITKLPSLHISHPLSPFLGLVFPFEASIIAFCPHKESGPETGNRAHPSPPRVPLRSTTLASRAITFKGFLTTLTLPQTIRIGAGDRSKFETSQGPLGSFLREVAESSRTPPGFKATSLVVSDRSLELGVLMFGSYC</sequence>
<evidence type="ECO:0000313" key="2">
    <source>
        <dbReference type="EMBL" id="PKI73790.1"/>
    </source>
</evidence>
<feature type="compositionally biased region" description="Polar residues" evidence="1">
    <location>
        <begin position="85"/>
        <end position="102"/>
    </location>
</feature>
<proteinExistence type="predicted"/>
<feature type="compositionally biased region" description="Low complexity" evidence="1">
    <location>
        <begin position="103"/>
        <end position="122"/>
    </location>
</feature>
<feature type="compositionally biased region" description="Basic residues" evidence="1">
    <location>
        <begin position="123"/>
        <end position="139"/>
    </location>
</feature>
<keyword evidence="3" id="KW-1185">Reference proteome</keyword>
<dbReference type="Proteomes" id="UP000233551">
    <property type="component" value="Unassembled WGS sequence"/>
</dbReference>
<reference evidence="2 3" key="1">
    <citation type="submission" date="2017-11" db="EMBL/GenBank/DDBJ databases">
        <title>De-novo sequencing of pomegranate (Punica granatum L.) genome.</title>
        <authorList>
            <person name="Akparov Z."/>
            <person name="Amiraslanov A."/>
            <person name="Hajiyeva S."/>
            <person name="Abbasov M."/>
            <person name="Kaur K."/>
            <person name="Hamwieh A."/>
            <person name="Solovyev V."/>
            <person name="Salamov A."/>
            <person name="Braich B."/>
            <person name="Kosarev P."/>
            <person name="Mahmoud A."/>
            <person name="Hajiyev E."/>
            <person name="Babayeva S."/>
            <person name="Izzatullayeva V."/>
            <person name="Mammadov A."/>
            <person name="Mammadov A."/>
            <person name="Sharifova S."/>
            <person name="Ojaghi J."/>
            <person name="Eynullazada K."/>
            <person name="Bayramov B."/>
            <person name="Abdulazimova A."/>
            <person name="Shahmuradov I."/>
        </authorList>
    </citation>
    <scope>NUCLEOTIDE SEQUENCE [LARGE SCALE GENOMIC DNA]</scope>
    <source>
        <strain evidence="3">cv. AG2017</strain>
        <tissue evidence="2">Leaf</tissue>
    </source>
</reference>
<feature type="region of interest" description="Disordered" evidence="1">
    <location>
        <begin position="1"/>
        <end position="149"/>
    </location>
</feature>
<dbReference type="EMBL" id="PGOL01000251">
    <property type="protein sequence ID" value="PKI73790.1"/>
    <property type="molecule type" value="Genomic_DNA"/>
</dbReference>
<gene>
    <name evidence="2" type="ORF">CRG98_005823</name>
</gene>
<accession>A0A2I0KZP4</accession>